<evidence type="ECO:0000256" key="2">
    <source>
        <dbReference type="ARBA" id="ARBA00022741"/>
    </source>
</evidence>
<organism evidence="6 7">
    <name type="scientific">Pseudomonas frederiksbergensis</name>
    <dbReference type="NCBI Taxonomy" id="104087"/>
    <lineage>
        <taxon>Bacteria</taxon>
        <taxon>Pseudomonadati</taxon>
        <taxon>Pseudomonadota</taxon>
        <taxon>Gammaproteobacteria</taxon>
        <taxon>Pseudomonadales</taxon>
        <taxon>Pseudomonadaceae</taxon>
        <taxon>Pseudomonas</taxon>
    </lineage>
</organism>
<accession>A0A6L5BXL5</accession>
<comment type="similarity">
    <text evidence="1">Belongs to the heat shock protein 90 family.</text>
</comment>
<gene>
    <name evidence="6" type="ORF">FX983_00055</name>
</gene>
<name>A0A6L5BXL5_9PSED</name>
<dbReference type="SUPFAM" id="SSF55874">
    <property type="entry name" value="ATPase domain of HSP90 chaperone/DNA topoisomerase II/histidine kinase"/>
    <property type="match status" value="1"/>
</dbReference>
<dbReference type="GO" id="GO:0005524">
    <property type="term" value="F:ATP binding"/>
    <property type="evidence" value="ECO:0007669"/>
    <property type="project" value="UniProtKB-KW"/>
</dbReference>
<evidence type="ECO:0000256" key="3">
    <source>
        <dbReference type="ARBA" id="ARBA00022840"/>
    </source>
</evidence>
<dbReference type="PANTHER" id="PTHR11528">
    <property type="entry name" value="HEAT SHOCK PROTEIN 90 FAMILY MEMBER"/>
    <property type="match status" value="1"/>
</dbReference>
<proteinExistence type="inferred from homology"/>
<dbReference type="InterPro" id="IPR020575">
    <property type="entry name" value="Hsp90_N"/>
</dbReference>
<dbReference type="GO" id="GO:0051082">
    <property type="term" value="F:unfolded protein binding"/>
    <property type="evidence" value="ECO:0007669"/>
    <property type="project" value="InterPro"/>
</dbReference>
<dbReference type="EMBL" id="JAAAXX010000001">
    <property type="protein sequence ID" value="KAF2392107.1"/>
    <property type="molecule type" value="Genomic_DNA"/>
</dbReference>
<dbReference type="GO" id="GO:0140662">
    <property type="term" value="F:ATP-dependent protein folding chaperone"/>
    <property type="evidence" value="ECO:0007669"/>
    <property type="project" value="InterPro"/>
</dbReference>
<feature type="domain" description="HD-CE" evidence="5">
    <location>
        <begin position="50"/>
        <end position="310"/>
    </location>
</feature>
<evidence type="ECO:0000313" key="7">
    <source>
        <dbReference type="Proteomes" id="UP000475265"/>
    </source>
</evidence>
<dbReference type="InterPro" id="IPR036890">
    <property type="entry name" value="HATPase_C_sf"/>
</dbReference>
<keyword evidence="4" id="KW-0143">Chaperone</keyword>
<evidence type="ECO:0000259" key="5">
    <source>
        <dbReference type="Pfam" id="PF24391"/>
    </source>
</evidence>
<dbReference type="Pfam" id="PF13589">
    <property type="entry name" value="HATPase_c_3"/>
    <property type="match status" value="1"/>
</dbReference>
<dbReference type="Pfam" id="PF24391">
    <property type="entry name" value="HD-CE"/>
    <property type="match status" value="1"/>
</dbReference>
<dbReference type="InterPro" id="IPR001404">
    <property type="entry name" value="Hsp90_fam"/>
</dbReference>
<sequence>MEDFQKSPLWKKSFAEAGDGFEKQRQLLTTAFLDFRERVSLLVGQIHKDMPSLTVHDITHLDSLWWTASEIAGADYPLNPAEAFVLGGAFLLHDSAHCVAAYPGGIEEIQRLPEWQHFSAEYRKNEIELKKGTDEFQLVLFEVLRTLHPLQARRLPIIHWQAPGESTPLYLLQNDELRNAYGSLIGEIAESHWSYPHELERFNHFKVNPPVCLHPAPWTVDVLKISVLLRTADAAHIDAKRAPRFLSALVQPGGTSLTHWKFQSRMHEVKLDSNLNRNDLRVSGTPFPEDEQDAWWMAYDTARMIDGELQAADRLLIDLNRDRLAARSVAFSYSPEAFSRNVPTEGWQPVDTSIKITDIQTMVSRFGGEKLYGKKPSAALKEILQNAVDAIHACRSLGGLGEDEGEIEVSIDDTLSGHWLHITDTGIGMSRYVLTNVLLDFGRSLWRSGDLRGEWQELKASGFEAIGQFGIGFFSIFMLGDKVKVLTRRYENKSSEKPEWLMEFTSGTNKRPVLRPPRENERLKRHGTRVSVFLGKEKMDEICQKKPWQNESKLQFESVLASLLPCVDINIFIRKNSSGKINLIKANDWIKIHPTDLIQRMNPEFFQYYSELSKHLTEIKDANGRIKGRLSVEFGNDIPDYFNTNAIGSIKGVYAGTIQGLYGIIESKAQEDLARNKSSPNVNSSELAIWAEVHKEHLVSENEIDTTNSSILYKFGASPSGLIIGHLNGKPISYEDFLVTSKTTKDFVIHEGQISYDDEMDDDILRREFEIQFTRDFNLLEVSNLENPDWLDDLYEEEENFENRDMSELIFELLEKTWGKIFFVQDYARVGTVSGVNVLRICSIPTEKDPNEGEI</sequence>
<dbReference type="RefSeq" id="WP_163907679.1">
    <property type="nucleotide sequence ID" value="NZ_JAAAXX010000001.1"/>
</dbReference>
<evidence type="ECO:0000313" key="6">
    <source>
        <dbReference type="EMBL" id="KAF2392107.1"/>
    </source>
</evidence>
<keyword evidence="2" id="KW-0547">Nucleotide-binding</keyword>
<evidence type="ECO:0000256" key="4">
    <source>
        <dbReference type="ARBA" id="ARBA00023186"/>
    </source>
</evidence>
<dbReference type="Gene3D" id="3.30.565.10">
    <property type="entry name" value="Histidine kinase-like ATPase, C-terminal domain"/>
    <property type="match status" value="1"/>
</dbReference>
<dbReference type="GO" id="GO:0016887">
    <property type="term" value="F:ATP hydrolysis activity"/>
    <property type="evidence" value="ECO:0007669"/>
    <property type="project" value="InterPro"/>
</dbReference>
<dbReference type="PRINTS" id="PR00775">
    <property type="entry name" value="HEATSHOCK90"/>
</dbReference>
<evidence type="ECO:0000256" key="1">
    <source>
        <dbReference type="ARBA" id="ARBA00008239"/>
    </source>
</evidence>
<comment type="caution">
    <text evidence="6">The sequence shown here is derived from an EMBL/GenBank/DDBJ whole genome shotgun (WGS) entry which is preliminary data.</text>
</comment>
<keyword evidence="3" id="KW-0067">ATP-binding</keyword>
<dbReference type="Proteomes" id="UP000475265">
    <property type="component" value="Unassembled WGS sequence"/>
</dbReference>
<protein>
    <submittedName>
        <fullName evidence="6">Chaperone protein HtpG</fullName>
    </submittedName>
</protein>
<dbReference type="AlphaFoldDB" id="A0A6L5BXL5"/>
<dbReference type="InterPro" id="IPR056471">
    <property type="entry name" value="HD-CE"/>
</dbReference>
<reference evidence="6 7" key="1">
    <citation type="submission" date="2019-12" db="EMBL/GenBank/DDBJ databases">
        <title>Endophytic bacteria associated with Panax ginseng seedlings.</title>
        <authorList>
            <person name="Park J.M."/>
            <person name="Shin R."/>
            <person name="Jo S.H."/>
        </authorList>
    </citation>
    <scope>NUCLEOTIDE SEQUENCE [LARGE SCALE GENOMIC DNA]</scope>
    <source>
        <strain evidence="6 7">PgKB32</strain>
    </source>
</reference>